<reference evidence="3" key="2">
    <citation type="submission" date="2025-08" db="UniProtKB">
        <authorList>
            <consortium name="Ensembl"/>
        </authorList>
    </citation>
    <scope>IDENTIFICATION</scope>
    <source>
        <strain evidence="3">Brown Norway</strain>
    </source>
</reference>
<name>A0A8I5ZWK6_RAT</name>
<dbReference type="Proteomes" id="UP000002494">
    <property type="component" value="Chromosome 4"/>
</dbReference>
<proteinExistence type="predicted"/>
<evidence type="ECO:0000313" key="3">
    <source>
        <dbReference type="Ensembl" id="ENSRNOP00000082209.1"/>
    </source>
</evidence>
<dbReference type="Pfam" id="PF00069">
    <property type="entry name" value="Pkinase"/>
    <property type="match status" value="1"/>
</dbReference>
<dbReference type="GO" id="GO:0004672">
    <property type="term" value="F:protein kinase activity"/>
    <property type="evidence" value="ECO:0007669"/>
    <property type="project" value="InterPro"/>
</dbReference>
<dbReference type="PROSITE" id="PS50011">
    <property type="entry name" value="PROTEIN_KINASE_DOM"/>
    <property type="match status" value="1"/>
</dbReference>
<dbReference type="InterPro" id="IPR011029">
    <property type="entry name" value="DEATH-like_dom_sf"/>
</dbReference>
<reference evidence="3" key="1">
    <citation type="submission" date="2024-01" db="EMBL/GenBank/DDBJ databases">
        <title>GRCr8: a new rat reference genome assembly contstructed from accurate long reads and long range scaffolding.</title>
        <authorList>
            <person name="Doris P.A."/>
            <person name="Kalbfleisch T."/>
            <person name="Li K."/>
            <person name="Howe K."/>
            <person name="Wood J."/>
        </authorList>
    </citation>
    <scope>NUCLEOTIDE SEQUENCE [LARGE SCALE GENOMIC DNA]</scope>
    <source>
        <strain evidence="3">Brown Norway</strain>
    </source>
</reference>
<dbReference type="SUPFAM" id="SSF56112">
    <property type="entry name" value="Protein kinase-like (PK-like)"/>
    <property type="match status" value="1"/>
</dbReference>
<gene>
    <name evidence="3 5" type="primary">Irak2</name>
</gene>
<sequence>MACYIYQLPSWVLDDLCRNIDTLSEWDWMQFGKPAPDSLSPLSAFPEAVKPGPVATSGRNLKDDQKKGQPVKPCSFLSSGTTMAGAQQQASCQRPCEEDAPCSLKTDVPDSLQSKYCSTSIPKQEKLLNLPGDRLFWSEADIVQATEDFDQSHRISEGTFADIYRGQRNGVAFAFKRLREVTGSSPGSMDRFLQAEMQLCLRCCHPNILPLLGFCTGRQFHSLIYPYMANGSLQDRLWAQGDSDMLSWPQRASICSGLLLAVEHLHSLDIIHSNVKSANVLLDQHLNPKLAHPVAHPCPTNKKTKYTVMKTHLFQASAAYLPENFIRVGQLTKQVDIFSCGIVLAEVLTGIPAMDKDRSPVYLKDLLLSEIPSNTSSVHSRKTSMGKVVVKEICQKHLERKAGLLPEACAETWATAVSVCLRRREASLEEQLRGQLSLPWSRVSEDTGSSSNTPEETDDVDNSSLSVPSSVMVVSCARVSSPPPSMGNGTAQPSTSGRQEADSSSEACAGPQPPQEATETSWKIEINEAKRRLMENILLYKEEKLDSVELFGP</sequence>
<reference evidence="3" key="3">
    <citation type="submission" date="2025-09" db="UniProtKB">
        <authorList>
            <consortium name="Ensembl"/>
        </authorList>
    </citation>
    <scope>IDENTIFICATION</scope>
    <source>
        <strain evidence="3">Brown Norway</strain>
    </source>
</reference>
<dbReference type="Gene3D" id="1.10.533.10">
    <property type="entry name" value="Death Domain, Fas"/>
    <property type="match status" value="1"/>
</dbReference>
<dbReference type="FunFam" id="3.30.200.20:FF:000412">
    <property type="entry name" value="interleukin-1 receptor-associated kinase-like 2"/>
    <property type="match status" value="1"/>
</dbReference>
<dbReference type="PANTHER" id="PTHR24419">
    <property type="entry name" value="INTERLEUKIN-1 RECEPTOR-ASSOCIATED KINASE"/>
    <property type="match status" value="1"/>
</dbReference>
<dbReference type="RGD" id="1309584">
    <property type="gene designation" value="Irak2"/>
</dbReference>
<dbReference type="AlphaFoldDB" id="A0A8I5ZWK6"/>
<evidence type="ECO:0000313" key="5">
    <source>
        <dbReference type="RGD" id="1309584"/>
    </source>
</evidence>
<dbReference type="FunFam" id="1.10.510.10:FF:000586">
    <property type="entry name" value="Interleukin-1 receptor-associated kinase-like 2"/>
    <property type="match status" value="1"/>
</dbReference>
<evidence type="ECO:0000259" key="2">
    <source>
        <dbReference type="PROSITE" id="PS50011"/>
    </source>
</evidence>
<feature type="region of interest" description="Disordered" evidence="1">
    <location>
        <begin position="478"/>
        <end position="522"/>
    </location>
</feature>
<organism evidence="3 4">
    <name type="scientific">Rattus norvegicus</name>
    <name type="common">Rat</name>
    <dbReference type="NCBI Taxonomy" id="10116"/>
    <lineage>
        <taxon>Eukaryota</taxon>
        <taxon>Metazoa</taxon>
        <taxon>Chordata</taxon>
        <taxon>Craniata</taxon>
        <taxon>Vertebrata</taxon>
        <taxon>Euteleostomi</taxon>
        <taxon>Mammalia</taxon>
        <taxon>Eutheria</taxon>
        <taxon>Euarchontoglires</taxon>
        <taxon>Glires</taxon>
        <taxon>Rodentia</taxon>
        <taxon>Myomorpha</taxon>
        <taxon>Muroidea</taxon>
        <taxon>Muridae</taxon>
        <taxon>Murinae</taxon>
        <taxon>Rattus</taxon>
    </lineage>
</organism>
<accession>A0A8I5ZWK6</accession>
<dbReference type="InterPro" id="IPR000719">
    <property type="entry name" value="Prot_kinase_dom"/>
</dbReference>
<feature type="compositionally biased region" description="Polar residues" evidence="1">
    <location>
        <begin position="487"/>
        <end position="506"/>
    </location>
</feature>
<feature type="domain" description="Protein kinase" evidence="2">
    <location>
        <begin position="149"/>
        <end position="414"/>
    </location>
</feature>
<dbReference type="Ensembl" id="ENSRNOT00000096002.2">
    <property type="protein sequence ID" value="ENSRNOP00000082209.1"/>
    <property type="gene ID" value="ENSRNOG00000021817.7"/>
</dbReference>
<dbReference type="GeneTree" id="ENSGT00940000159835"/>
<dbReference type="GO" id="GO:0005524">
    <property type="term" value="F:ATP binding"/>
    <property type="evidence" value="ECO:0007669"/>
    <property type="project" value="InterPro"/>
</dbReference>
<dbReference type="Gene3D" id="1.10.510.10">
    <property type="entry name" value="Transferase(Phosphotransferase) domain 1"/>
    <property type="match status" value="1"/>
</dbReference>
<dbReference type="InterPro" id="IPR011009">
    <property type="entry name" value="Kinase-like_dom_sf"/>
</dbReference>
<dbReference type="Gene3D" id="3.30.200.20">
    <property type="entry name" value="Phosphorylase Kinase, domain 1"/>
    <property type="match status" value="1"/>
</dbReference>
<feature type="region of interest" description="Disordered" evidence="1">
    <location>
        <begin position="439"/>
        <end position="465"/>
    </location>
</feature>
<protein>
    <submittedName>
        <fullName evidence="3">Interleukin-1 receptor-associated kinase 2</fullName>
    </submittedName>
</protein>
<dbReference type="PANTHER" id="PTHR24419:SF2">
    <property type="entry name" value="INTERLEUKIN-1 RECEPTOR-ASSOCIATED KINASE-LIKE 2"/>
    <property type="match status" value="1"/>
</dbReference>
<evidence type="ECO:0000313" key="4">
    <source>
        <dbReference type="Proteomes" id="UP000002494"/>
    </source>
</evidence>
<feature type="region of interest" description="Disordered" evidence="1">
    <location>
        <begin position="51"/>
        <end position="70"/>
    </location>
</feature>
<keyword evidence="4" id="KW-1185">Reference proteome</keyword>
<evidence type="ECO:0000256" key="1">
    <source>
        <dbReference type="SAM" id="MobiDB-lite"/>
    </source>
</evidence>